<dbReference type="AlphaFoldDB" id="A0A3A8I1P2"/>
<proteinExistence type="predicted"/>
<dbReference type="Proteomes" id="UP000563426">
    <property type="component" value="Unassembled WGS sequence"/>
</dbReference>
<gene>
    <name evidence="1" type="ORF">HMI49_17970</name>
</gene>
<keyword evidence="2" id="KW-1185">Reference proteome</keyword>
<evidence type="ECO:0000313" key="1">
    <source>
        <dbReference type="EMBL" id="NOK35090.1"/>
    </source>
</evidence>
<dbReference type="GO" id="GO:0005524">
    <property type="term" value="F:ATP binding"/>
    <property type="evidence" value="ECO:0007669"/>
    <property type="project" value="UniProtKB-KW"/>
</dbReference>
<name>A0A3A8I1P2_9BACT</name>
<keyword evidence="1" id="KW-0067">ATP-binding</keyword>
<sequence length="52" mass="5595">VLSMKVAAAPDLRPQVARAVVGADLELLRLDANEGQLEALFLRLTHGQEVKA</sequence>
<feature type="non-terminal residue" evidence="1">
    <location>
        <position position="1"/>
    </location>
</feature>
<keyword evidence="1" id="KW-0547">Nucleotide-binding</keyword>
<comment type="caution">
    <text evidence="1">The sequence shown here is derived from an EMBL/GenBank/DDBJ whole genome shotgun (WGS) entry which is preliminary data.</text>
</comment>
<dbReference type="EMBL" id="JABFJV010000093">
    <property type="protein sequence ID" value="NOK35090.1"/>
    <property type="molecule type" value="Genomic_DNA"/>
</dbReference>
<organism evidence="1 2">
    <name type="scientific">Corallococcus exercitus</name>
    <dbReference type="NCBI Taxonomy" id="2316736"/>
    <lineage>
        <taxon>Bacteria</taxon>
        <taxon>Pseudomonadati</taxon>
        <taxon>Myxococcota</taxon>
        <taxon>Myxococcia</taxon>
        <taxon>Myxococcales</taxon>
        <taxon>Cystobacterineae</taxon>
        <taxon>Myxococcaceae</taxon>
        <taxon>Corallococcus</taxon>
    </lineage>
</organism>
<protein>
    <submittedName>
        <fullName evidence="1">ABC transporter ATP-binding protein</fullName>
    </submittedName>
</protein>
<reference evidence="1 2" key="1">
    <citation type="submission" date="2020-05" db="EMBL/GenBank/DDBJ databases">
        <authorList>
            <person name="Whitworth D."/>
        </authorList>
    </citation>
    <scope>NUCLEOTIDE SEQUENCE [LARGE SCALE GENOMIC DNA]</scope>
    <source>
        <strain evidence="1 2">AB043B</strain>
    </source>
</reference>
<accession>A0A3A8I1P2</accession>
<evidence type="ECO:0000313" key="2">
    <source>
        <dbReference type="Proteomes" id="UP000563426"/>
    </source>
</evidence>